<evidence type="ECO:0000313" key="1">
    <source>
        <dbReference type="EMBL" id="EDM99554.1"/>
    </source>
</evidence>
<reference evidence="1 2" key="1">
    <citation type="submission" date="2007-04" db="EMBL/GenBank/DDBJ databases">
        <authorList>
            <person name="Fulton L."/>
            <person name="Clifton S."/>
            <person name="Fulton B."/>
            <person name="Xu J."/>
            <person name="Minx P."/>
            <person name="Pepin K.H."/>
            <person name="Johnson M."/>
            <person name="Thiruvilangam P."/>
            <person name="Bhonagiri V."/>
            <person name="Nash W.E."/>
            <person name="Mardis E.R."/>
            <person name="Wilson R.K."/>
        </authorList>
    </citation>
    <scope>NUCLEOTIDE SEQUENCE [LARGE SCALE GENOMIC DNA]</scope>
    <source>
        <strain evidence="1 2">ATCC 29799</strain>
    </source>
</reference>
<dbReference type="AlphaFoldDB" id="A6NWL7"/>
<evidence type="ECO:0000313" key="2">
    <source>
        <dbReference type="Proteomes" id="UP000003639"/>
    </source>
</evidence>
<dbReference type="RefSeq" id="WP_006573141.1">
    <property type="nucleotide sequence ID" value="NZ_AAXG02000016.1"/>
</dbReference>
<protein>
    <submittedName>
        <fullName evidence="1">Uncharacterized protein</fullName>
    </submittedName>
</protein>
<dbReference type="OrthoDB" id="1852534at2"/>
<accession>A6NWL7</accession>
<sequence length="163" mass="18846">MMNSEPKRLCGRYLAENKDDFLKAYHIVVDVKETDKSYIMQLVEFNSRYSASHISLLFSKSKRVVLSKKKGGFAIRNWGDDSFTFYPFQAGIPYYFEKLPGTGGKEEHAVQEFKPIQDDCLECESQDCAYNRDGICRFSKVFDRGPSITEEDGCTEFVIRHTY</sequence>
<proteinExistence type="predicted"/>
<reference evidence="1 2" key="2">
    <citation type="submission" date="2007-06" db="EMBL/GenBank/DDBJ databases">
        <title>Draft genome sequence of Pseudoflavonifractor capillosus ATCC 29799.</title>
        <authorList>
            <person name="Sudarsanam P."/>
            <person name="Ley R."/>
            <person name="Guruge J."/>
            <person name="Turnbaugh P.J."/>
            <person name="Mahowald M."/>
            <person name="Liep D."/>
            <person name="Gordon J."/>
        </authorList>
    </citation>
    <scope>NUCLEOTIDE SEQUENCE [LARGE SCALE GENOMIC DNA]</scope>
    <source>
        <strain evidence="1 2">ATCC 29799</strain>
    </source>
</reference>
<keyword evidence="2" id="KW-1185">Reference proteome</keyword>
<dbReference type="Proteomes" id="UP000003639">
    <property type="component" value="Unassembled WGS sequence"/>
</dbReference>
<dbReference type="EMBL" id="AAXG02000016">
    <property type="protein sequence ID" value="EDM99554.1"/>
    <property type="molecule type" value="Genomic_DNA"/>
</dbReference>
<comment type="caution">
    <text evidence="1">The sequence shown here is derived from an EMBL/GenBank/DDBJ whole genome shotgun (WGS) entry which is preliminary data.</text>
</comment>
<name>A6NWL7_9FIRM</name>
<organism evidence="1 2">
    <name type="scientific">Pseudoflavonifractor capillosus ATCC 29799</name>
    <dbReference type="NCBI Taxonomy" id="411467"/>
    <lineage>
        <taxon>Bacteria</taxon>
        <taxon>Bacillati</taxon>
        <taxon>Bacillota</taxon>
        <taxon>Clostridia</taxon>
        <taxon>Eubacteriales</taxon>
        <taxon>Oscillospiraceae</taxon>
        <taxon>Pseudoflavonifractor</taxon>
    </lineage>
</organism>
<dbReference type="STRING" id="411467.BACCAP_02611"/>
<dbReference type="eggNOG" id="ENOG5030HMI">
    <property type="taxonomic scope" value="Bacteria"/>
</dbReference>
<gene>
    <name evidence="1" type="ORF">BACCAP_02611</name>
</gene>